<evidence type="ECO:0000259" key="7">
    <source>
        <dbReference type="Pfam" id="PF08281"/>
    </source>
</evidence>
<comment type="similarity">
    <text evidence="1">Belongs to the sigma-70 factor family. ECF subfamily.</text>
</comment>
<evidence type="ECO:0000313" key="8">
    <source>
        <dbReference type="EMBL" id="KYG75587.1"/>
    </source>
</evidence>
<dbReference type="SUPFAM" id="SSF88946">
    <property type="entry name" value="Sigma2 domain of RNA polymerase sigma factors"/>
    <property type="match status" value="1"/>
</dbReference>
<keyword evidence="5" id="KW-0804">Transcription</keyword>
<sequence>MLKVKAGQLDQLGLLFERYNRPLYGFFFKLTCDQEVSEDLVQNVFVRIIKYRHTYKGDGKFSTWMYHMARNLFADHYRKEKRRGYKEDVETADRYYQNEENAERSKIASEELDMLQLALNKLPEDKKEILVLSKYQGMKYKDIADLLDLTESAVKVRIFRALKELKVCYEKLEYEVVKP</sequence>
<dbReference type="InterPro" id="IPR013325">
    <property type="entry name" value="RNA_pol_sigma_r2"/>
</dbReference>
<evidence type="ECO:0000256" key="3">
    <source>
        <dbReference type="ARBA" id="ARBA00023082"/>
    </source>
</evidence>
<accession>A0A150XA20</accession>
<dbReference type="EMBL" id="LRPC01000012">
    <property type="protein sequence ID" value="KYG75587.1"/>
    <property type="molecule type" value="Genomic_DNA"/>
</dbReference>
<dbReference type="InterPro" id="IPR007627">
    <property type="entry name" value="RNA_pol_sigma70_r2"/>
</dbReference>
<reference evidence="8 9" key="1">
    <citation type="submission" date="2016-01" db="EMBL/GenBank/DDBJ databases">
        <title>Genome sequencing of Roseivirga spongicola UST030701-084.</title>
        <authorList>
            <person name="Selvaratnam C."/>
            <person name="Thevarajoo S."/>
            <person name="Goh K.M."/>
            <person name="Ee R."/>
            <person name="Chan K.-G."/>
            <person name="Chong C.S."/>
        </authorList>
    </citation>
    <scope>NUCLEOTIDE SEQUENCE [LARGE SCALE GENOMIC DNA]</scope>
    <source>
        <strain evidence="8 9">UST030701-084</strain>
    </source>
</reference>
<dbReference type="RefSeq" id="WP_068219102.1">
    <property type="nucleotide sequence ID" value="NZ_CP139724.1"/>
</dbReference>
<dbReference type="InterPro" id="IPR013249">
    <property type="entry name" value="RNA_pol_sigma70_r4_t2"/>
</dbReference>
<protein>
    <submittedName>
        <fullName evidence="8">RNA polymerase subunit sigma-24</fullName>
    </submittedName>
</protein>
<dbReference type="GO" id="GO:0003677">
    <property type="term" value="F:DNA binding"/>
    <property type="evidence" value="ECO:0007669"/>
    <property type="project" value="UniProtKB-KW"/>
</dbReference>
<evidence type="ECO:0000259" key="6">
    <source>
        <dbReference type="Pfam" id="PF04542"/>
    </source>
</evidence>
<gene>
    <name evidence="8" type="ORF">AWW68_07050</name>
</gene>
<comment type="caution">
    <text evidence="8">The sequence shown here is derived from an EMBL/GenBank/DDBJ whole genome shotgun (WGS) entry which is preliminary data.</text>
</comment>
<name>A0A150XA20_9BACT</name>
<dbReference type="CDD" id="cd06171">
    <property type="entry name" value="Sigma70_r4"/>
    <property type="match status" value="1"/>
</dbReference>
<dbReference type="NCBIfam" id="TIGR02937">
    <property type="entry name" value="sigma70-ECF"/>
    <property type="match status" value="1"/>
</dbReference>
<dbReference type="OrthoDB" id="9798255at2"/>
<dbReference type="GO" id="GO:0016987">
    <property type="term" value="F:sigma factor activity"/>
    <property type="evidence" value="ECO:0007669"/>
    <property type="project" value="UniProtKB-KW"/>
</dbReference>
<feature type="domain" description="RNA polymerase sigma-70 region 2" evidence="6">
    <location>
        <begin position="15"/>
        <end position="83"/>
    </location>
</feature>
<evidence type="ECO:0000313" key="9">
    <source>
        <dbReference type="Proteomes" id="UP000075606"/>
    </source>
</evidence>
<keyword evidence="3" id="KW-0731">Sigma factor</keyword>
<feature type="domain" description="RNA polymerase sigma factor 70 region 4 type 2" evidence="7">
    <location>
        <begin position="113"/>
        <end position="165"/>
    </location>
</feature>
<dbReference type="Gene3D" id="1.10.1740.10">
    <property type="match status" value="1"/>
</dbReference>
<dbReference type="SUPFAM" id="SSF88659">
    <property type="entry name" value="Sigma3 and sigma4 domains of RNA polymerase sigma factors"/>
    <property type="match status" value="1"/>
</dbReference>
<dbReference type="Pfam" id="PF04542">
    <property type="entry name" value="Sigma70_r2"/>
    <property type="match status" value="1"/>
</dbReference>
<dbReference type="Pfam" id="PF08281">
    <property type="entry name" value="Sigma70_r4_2"/>
    <property type="match status" value="1"/>
</dbReference>
<dbReference type="InterPro" id="IPR036388">
    <property type="entry name" value="WH-like_DNA-bd_sf"/>
</dbReference>
<evidence type="ECO:0000256" key="5">
    <source>
        <dbReference type="ARBA" id="ARBA00023163"/>
    </source>
</evidence>
<dbReference type="STRING" id="333140.AWW68_07050"/>
<keyword evidence="4" id="KW-0238">DNA-binding</keyword>
<dbReference type="InterPro" id="IPR013324">
    <property type="entry name" value="RNA_pol_sigma_r3/r4-like"/>
</dbReference>
<keyword evidence="9" id="KW-1185">Reference proteome</keyword>
<dbReference type="PANTHER" id="PTHR43133:SF52">
    <property type="entry name" value="ECF RNA POLYMERASE SIGMA FACTOR SIGL"/>
    <property type="match status" value="1"/>
</dbReference>
<evidence type="ECO:0000256" key="2">
    <source>
        <dbReference type="ARBA" id="ARBA00023015"/>
    </source>
</evidence>
<dbReference type="Gene3D" id="1.10.10.10">
    <property type="entry name" value="Winged helix-like DNA-binding domain superfamily/Winged helix DNA-binding domain"/>
    <property type="match status" value="1"/>
</dbReference>
<dbReference type="GO" id="GO:0006352">
    <property type="term" value="P:DNA-templated transcription initiation"/>
    <property type="evidence" value="ECO:0007669"/>
    <property type="project" value="InterPro"/>
</dbReference>
<dbReference type="InterPro" id="IPR014284">
    <property type="entry name" value="RNA_pol_sigma-70_dom"/>
</dbReference>
<organism evidence="8 9">
    <name type="scientific">Roseivirga spongicola</name>
    <dbReference type="NCBI Taxonomy" id="333140"/>
    <lineage>
        <taxon>Bacteria</taxon>
        <taxon>Pseudomonadati</taxon>
        <taxon>Bacteroidota</taxon>
        <taxon>Cytophagia</taxon>
        <taxon>Cytophagales</taxon>
        <taxon>Roseivirgaceae</taxon>
        <taxon>Roseivirga</taxon>
    </lineage>
</organism>
<evidence type="ECO:0000256" key="1">
    <source>
        <dbReference type="ARBA" id="ARBA00010641"/>
    </source>
</evidence>
<dbReference type="Proteomes" id="UP000075606">
    <property type="component" value="Unassembled WGS sequence"/>
</dbReference>
<dbReference type="PANTHER" id="PTHR43133">
    <property type="entry name" value="RNA POLYMERASE ECF-TYPE SIGMA FACTO"/>
    <property type="match status" value="1"/>
</dbReference>
<dbReference type="AlphaFoldDB" id="A0A150XA20"/>
<keyword evidence="2" id="KW-0805">Transcription regulation</keyword>
<proteinExistence type="inferred from homology"/>
<dbReference type="InterPro" id="IPR039425">
    <property type="entry name" value="RNA_pol_sigma-70-like"/>
</dbReference>
<evidence type="ECO:0000256" key="4">
    <source>
        <dbReference type="ARBA" id="ARBA00023125"/>
    </source>
</evidence>